<reference evidence="5 7" key="1">
    <citation type="submission" date="2017-03" db="EMBL/GenBank/DDBJ databases">
        <title>The whole genome sequencing and assembly of Lysinibacillus sphaericus DSM 28T strain.</title>
        <authorList>
            <person name="Lee Y.-J."/>
            <person name="Yi H."/>
            <person name="Bahn Y.-S."/>
            <person name="Kim J.F."/>
            <person name="Lee D.-W."/>
        </authorList>
    </citation>
    <scope>NUCLEOTIDE SEQUENCE [LARGE SCALE GENOMIC DNA]</scope>
    <source>
        <strain evidence="5 7">DSM 28</strain>
    </source>
</reference>
<evidence type="ECO:0000256" key="3">
    <source>
        <dbReference type="ARBA" id="ARBA00029440"/>
    </source>
</evidence>
<keyword evidence="2" id="KW-0560">Oxidoreductase</keyword>
<dbReference type="GeneID" id="48276909"/>
<dbReference type="Gene3D" id="1.10.3660.10">
    <property type="entry name" value="6-phosphogluconate dehydrogenase C-terminal like domain"/>
    <property type="match status" value="1"/>
</dbReference>
<dbReference type="InterPro" id="IPR050812">
    <property type="entry name" value="Preph/Arog_dehydrog"/>
</dbReference>
<proteinExistence type="inferred from homology"/>
<gene>
    <name evidence="5" type="ORF">LS41612_11940</name>
    <name evidence="6" type="ORF">NCTC10338_02330</name>
</gene>
<evidence type="ECO:0000313" key="5">
    <source>
        <dbReference type="EMBL" id="AVK96921.1"/>
    </source>
</evidence>
<dbReference type="PANTHER" id="PTHR21363">
    <property type="entry name" value="PREPHENATE DEHYDROGENASE"/>
    <property type="match status" value="1"/>
</dbReference>
<dbReference type="InterPro" id="IPR046825">
    <property type="entry name" value="PDH_C"/>
</dbReference>
<dbReference type="Proteomes" id="UP000255295">
    <property type="component" value="Unassembled WGS sequence"/>
</dbReference>
<comment type="similarity">
    <text evidence="1">Belongs to the prephenate/arogenate dehydrogenase family.</text>
</comment>
<dbReference type="EMBL" id="UFSZ01000001">
    <property type="protein sequence ID" value="SUV17237.1"/>
    <property type="molecule type" value="Genomic_DNA"/>
</dbReference>
<dbReference type="InterPro" id="IPR003099">
    <property type="entry name" value="Prephen_DH"/>
</dbReference>
<dbReference type="EMBL" id="CP019980">
    <property type="protein sequence ID" value="AVK96921.1"/>
    <property type="molecule type" value="Genomic_DNA"/>
</dbReference>
<evidence type="ECO:0000313" key="8">
    <source>
        <dbReference type="Proteomes" id="UP000255295"/>
    </source>
</evidence>
<reference evidence="6 8" key="2">
    <citation type="submission" date="2018-06" db="EMBL/GenBank/DDBJ databases">
        <authorList>
            <consortium name="Pathogen Informatics"/>
            <person name="Doyle S."/>
        </authorList>
    </citation>
    <scope>NUCLEOTIDE SEQUENCE [LARGE SCALE GENOMIC DNA]</scope>
    <source>
        <strain evidence="6 8">NCTC10338</strain>
    </source>
</reference>
<dbReference type="SUPFAM" id="SSF48179">
    <property type="entry name" value="6-phosphogluconate dehydrogenase C-terminal domain-like"/>
    <property type="match status" value="1"/>
</dbReference>
<accession>A0A2S0K0R1</accession>
<dbReference type="Proteomes" id="UP000238825">
    <property type="component" value="Chromosome"/>
</dbReference>
<dbReference type="Pfam" id="PF20463">
    <property type="entry name" value="PDH_C"/>
    <property type="match status" value="1"/>
</dbReference>
<dbReference type="RefSeq" id="WP_024361676.1">
    <property type="nucleotide sequence ID" value="NZ_BJNS01000010.1"/>
</dbReference>
<name>A0A2S0K0R1_LYSSH</name>
<dbReference type="PANTHER" id="PTHR21363:SF0">
    <property type="entry name" value="PREPHENATE DEHYDROGENASE [NADP(+)]"/>
    <property type="match status" value="1"/>
</dbReference>
<evidence type="ECO:0000313" key="7">
    <source>
        <dbReference type="Proteomes" id="UP000238825"/>
    </source>
</evidence>
<protein>
    <submittedName>
        <fullName evidence="6">Prephenate dehydrogenase</fullName>
    </submittedName>
</protein>
<dbReference type="InterPro" id="IPR008927">
    <property type="entry name" value="6-PGluconate_DH-like_C_sf"/>
</dbReference>
<dbReference type="Gene3D" id="3.40.50.720">
    <property type="entry name" value="NAD(P)-binding Rossmann-like Domain"/>
    <property type="match status" value="1"/>
</dbReference>
<evidence type="ECO:0000259" key="4">
    <source>
        <dbReference type="PROSITE" id="PS51176"/>
    </source>
</evidence>
<dbReference type="AlphaFoldDB" id="A0A2S0K0R1"/>
<dbReference type="GO" id="GO:0008977">
    <property type="term" value="F:prephenate dehydrogenase (NAD+) activity"/>
    <property type="evidence" value="ECO:0007669"/>
    <property type="project" value="InterPro"/>
</dbReference>
<evidence type="ECO:0000256" key="1">
    <source>
        <dbReference type="ARBA" id="ARBA00007964"/>
    </source>
</evidence>
<evidence type="ECO:0000256" key="2">
    <source>
        <dbReference type="ARBA" id="ARBA00023002"/>
    </source>
</evidence>
<feature type="domain" description="Prephenate/arogenate dehydrogenase" evidence="4">
    <location>
        <begin position="4"/>
        <end position="293"/>
    </location>
</feature>
<dbReference type="GO" id="GO:0070403">
    <property type="term" value="F:NAD+ binding"/>
    <property type="evidence" value="ECO:0007669"/>
    <property type="project" value="TreeGrafter"/>
</dbReference>
<evidence type="ECO:0000313" key="6">
    <source>
        <dbReference type="EMBL" id="SUV17237.1"/>
    </source>
</evidence>
<organism evidence="5 7">
    <name type="scientific">Lysinibacillus sphaericus</name>
    <name type="common">Bacillus sphaericus</name>
    <dbReference type="NCBI Taxonomy" id="1421"/>
    <lineage>
        <taxon>Bacteria</taxon>
        <taxon>Bacillati</taxon>
        <taxon>Bacillota</taxon>
        <taxon>Bacilli</taxon>
        <taxon>Bacillales</taxon>
        <taxon>Bacillaceae</taxon>
        <taxon>Lysinibacillus</taxon>
    </lineage>
</organism>
<dbReference type="PROSITE" id="PS51176">
    <property type="entry name" value="PDH_ADH"/>
    <property type="match status" value="1"/>
</dbReference>
<dbReference type="InterPro" id="IPR036291">
    <property type="entry name" value="NAD(P)-bd_dom_sf"/>
</dbReference>
<dbReference type="GO" id="GO:0004665">
    <property type="term" value="F:prephenate dehydrogenase (NADP+) activity"/>
    <property type="evidence" value="ECO:0007669"/>
    <property type="project" value="InterPro"/>
</dbReference>
<comment type="pathway">
    <text evidence="3">Amino-acid biosynthesis.</text>
</comment>
<dbReference type="GO" id="GO:0006571">
    <property type="term" value="P:tyrosine biosynthetic process"/>
    <property type="evidence" value="ECO:0007669"/>
    <property type="project" value="InterPro"/>
</dbReference>
<dbReference type="SUPFAM" id="SSF51735">
    <property type="entry name" value="NAD(P)-binding Rossmann-fold domains"/>
    <property type="match status" value="1"/>
</dbReference>
<sequence length="300" mass="33937">MKHETIIVLGGNGLIGQFLSSLLMKSGHHLVIIDKEPCEGDSLRAACGNLYSNLEIIVSDVLSDDINDLYSSGDAIIFALPESSCLDVLASKAHLMKDEVKIINTCSIQSSFFKHGKTFLPNNPMVGINFMFSPTLPYQGRAVAIVKEEESEAYTMMKTLIEYNDMVVFEFDPHGHDEKVSLVQALPHILTLSLISVLGEKHDFSINEMMQLSPPPMQMMLCLSARLTQNSPDVYWDIQKYNPYSEKIRNDVIHSITNLNRIIEEDCFKDFSVLLKNHEEVLGESLNELKEKWNRYFNSN</sequence>